<evidence type="ECO:0000256" key="4">
    <source>
        <dbReference type="ARBA" id="ARBA00022833"/>
    </source>
</evidence>
<dbReference type="InterPro" id="IPR007529">
    <property type="entry name" value="Znf_HIT"/>
</dbReference>
<keyword evidence="3 7" id="KW-0863">Zinc-finger</keyword>
<dbReference type="GO" id="GO:0008270">
    <property type="term" value="F:zinc ion binding"/>
    <property type="evidence" value="ECO:0007669"/>
    <property type="project" value="UniProtKB-UniRule"/>
</dbReference>
<dbReference type="EMBL" id="AP019866">
    <property type="protein sequence ID" value="BBM96718.1"/>
    <property type="molecule type" value="Genomic_DNA"/>
</dbReference>
<comment type="similarity">
    <text evidence="6">Belongs to the BCD1 family.</text>
</comment>
<organism evidence="10 11">
    <name type="scientific">Marchantia polymorpha subsp. ruderalis</name>
    <dbReference type="NCBI Taxonomy" id="1480154"/>
    <lineage>
        <taxon>Eukaryota</taxon>
        <taxon>Viridiplantae</taxon>
        <taxon>Streptophyta</taxon>
        <taxon>Embryophyta</taxon>
        <taxon>Marchantiophyta</taxon>
        <taxon>Marchantiopsida</taxon>
        <taxon>Marchantiidae</taxon>
        <taxon>Marchantiales</taxon>
        <taxon>Marchantiaceae</taxon>
        <taxon>Marchantia</taxon>
    </lineage>
</organism>
<keyword evidence="4" id="KW-0862">Zinc</keyword>
<dbReference type="PANTHER" id="PTHR13483">
    <property type="entry name" value="BOX C_D SNORNA PROTEIN 1-RELATED"/>
    <property type="match status" value="1"/>
</dbReference>
<evidence type="ECO:0000313" key="9">
    <source>
        <dbReference type="EMBL" id="BBM96718.1"/>
    </source>
</evidence>
<evidence type="ECO:0000256" key="7">
    <source>
        <dbReference type="PROSITE-ProRule" id="PRU00453"/>
    </source>
</evidence>
<dbReference type="Pfam" id="PF04438">
    <property type="entry name" value="zf-HIT"/>
    <property type="match status" value="1"/>
</dbReference>
<dbReference type="Proteomes" id="UP000077202">
    <property type="component" value="Unassembled WGS sequence"/>
</dbReference>
<dbReference type="EMBL" id="LVLJ01000253">
    <property type="protein sequence ID" value="OAE35126.1"/>
    <property type="molecule type" value="Genomic_DNA"/>
</dbReference>
<dbReference type="Gene3D" id="3.30.60.190">
    <property type="match status" value="1"/>
</dbReference>
<evidence type="ECO:0000256" key="2">
    <source>
        <dbReference type="ARBA" id="ARBA00022723"/>
    </source>
</evidence>
<reference evidence="9" key="2">
    <citation type="journal article" date="2019" name="Curr. Biol.">
        <title>Chromatin organization in early land plants reveals an ancestral association between H3K27me3, transposons, and constitutive heterochromatin.</title>
        <authorList>
            <person name="Montgomery S.A."/>
            <person name="Tanizawa Y."/>
            <person name="Galik B."/>
            <person name="Wang N."/>
            <person name="Ito T."/>
            <person name="Mochizuki T."/>
            <person name="Akimcheva S."/>
            <person name="Bowman J."/>
            <person name="Cognat V."/>
            <person name="Drouard L."/>
            <person name="Ekker H."/>
            <person name="Houng S."/>
            <person name="Kohchi T."/>
            <person name="Lin S."/>
            <person name="Liu L.D."/>
            <person name="Nakamura Y."/>
            <person name="Valeeva L.R."/>
            <person name="Shakirov E.V."/>
            <person name="Shippen D.E."/>
            <person name="Wei W."/>
            <person name="Yagura M."/>
            <person name="Yamaoka S."/>
            <person name="Yamato K.T."/>
            <person name="Liu C."/>
            <person name="Berger F."/>
        </authorList>
    </citation>
    <scope>NUCLEOTIDE SEQUENCE [LARGE SCALE GENOMIC DNA]</scope>
    <source>
        <strain evidence="9">Tak-1</strain>
    </source>
</reference>
<dbReference type="GO" id="GO:0005634">
    <property type="term" value="C:nucleus"/>
    <property type="evidence" value="ECO:0007669"/>
    <property type="project" value="TreeGrafter"/>
</dbReference>
<proteinExistence type="inferred from homology"/>
<dbReference type="Proteomes" id="UP001162541">
    <property type="component" value="Chromosome 1"/>
</dbReference>
<dbReference type="SUPFAM" id="SSF144232">
    <property type="entry name" value="HIT/MYND zinc finger-like"/>
    <property type="match status" value="1"/>
</dbReference>
<name>A0A176WS58_MARPO</name>
<protein>
    <recommendedName>
        <fullName evidence="8">HIT-type domain-containing protein</fullName>
    </recommendedName>
</protein>
<evidence type="ECO:0000256" key="5">
    <source>
        <dbReference type="ARBA" id="ARBA00049598"/>
    </source>
</evidence>
<keyword evidence="1" id="KW-0597">Phosphoprotein</keyword>
<comment type="function">
    <text evidence="5">Required for box C/D snoRNAs accumulation involved in snoRNA processing, snoRNA transport to the nucleolus and ribosome biogenesis.</text>
</comment>
<sequence length="326" mass="36719">MPSAVAANGALISNEEQACGAEVEGQAKGRAMSMVCEECCEQESKYRCPGCGFRTCGVKCVKSHKERTKCDGKRKRTEFVNINDYNDNWLISDYNLLEETLRLADSAKRLRAPFTSGVRNEVPPQVKALQKQAKARSTTLLLLAHGMTKRAVNTSYFDKRNKRIFWRVEWVFEGTDVRLVDSRVDENSTLESVLAKHLAHDAENVTVRYLLRSFRWKPLHELVLLLPKEPCSAAEKEYFELTLGNPLKDQLADKSIVEYPTIHVLLPGSLGNFASAKISKAVPPKVLVPDEIVGDRIQDPQELEGVPFKEEDFEEGEYLEDGEIIS</sequence>
<evidence type="ECO:0000256" key="1">
    <source>
        <dbReference type="ARBA" id="ARBA00022553"/>
    </source>
</evidence>
<feature type="domain" description="HIT-type" evidence="8">
    <location>
        <begin position="36"/>
        <end position="70"/>
    </location>
</feature>
<dbReference type="InterPro" id="IPR051639">
    <property type="entry name" value="BCD1"/>
</dbReference>
<dbReference type="Pfam" id="PF25790">
    <property type="entry name" value="BCD1"/>
    <property type="match status" value="1"/>
</dbReference>
<dbReference type="CDD" id="cd23023">
    <property type="entry name" value="zf-HIT_BCD1"/>
    <property type="match status" value="1"/>
</dbReference>
<dbReference type="PANTHER" id="PTHR13483:SF3">
    <property type="entry name" value="BOX C_D SNORNA PROTEIN 1"/>
    <property type="match status" value="1"/>
</dbReference>
<evidence type="ECO:0000313" key="10">
    <source>
        <dbReference type="EMBL" id="OAE35126.1"/>
    </source>
</evidence>
<dbReference type="GO" id="GO:0070761">
    <property type="term" value="C:pre-snoRNP complex"/>
    <property type="evidence" value="ECO:0007669"/>
    <property type="project" value="TreeGrafter"/>
</dbReference>
<evidence type="ECO:0000259" key="8">
    <source>
        <dbReference type="PROSITE" id="PS51083"/>
    </source>
</evidence>
<evidence type="ECO:0000313" key="12">
    <source>
        <dbReference type="Proteomes" id="UP001162541"/>
    </source>
</evidence>
<reference evidence="12" key="3">
    <citation type="journal article" date="2020" name="Curr. Biol.">
        <title>Chromatin organization in early land plants reveals an ancestral association between H3K27me3, transposons, and constitutive heterochromatin.</title>
        <authorList>
            <person name="Montgomery S.A."/>
            <person name="Tanizawa Y."/>
            <person name="Galik B."/>
            <person name="Wang N."/>
            <person name="Ito T."/>
            <person name="Mochizuki T."/>
            <person name="Akimcheva S."/>
            <person name="Bowman J.L."/>
            <person name="Cognat V."/>
            <person name="Marechal-Drouard L."/>
            <person name="Ekker H."/>
            <person name="Hong S.F."/>
            <person name="Kohchi T."/>
            <person name="Lin S.S."/>
            <person name="Liu L.D."/>
            <person name="Nakamura Y."/>
            <person name="Valeeva L.R."/>
            <person name="Shakirov E.V."/>
            <person name="Shippen D.E."/>
            <person name="Wei W.L."/>
            <person name="Yagura M."/>
            <person name="Yamaoka S."/>
            <person name="Yamato K.T."/>
            <person name="Liu C."/>
            <person name="Berger F."/>
        </authorList>
    </citation>
    <scope>NUCLEOTIDE SEQUENCE [LARGE SCALE GENOMIC DNA]</scope>
    <source>
        <strain evidence="12">Tak-1</strain>
    </source>
</reference>
<accession>A0A176WS58</accession>
<keyword evidence="2" id="KW-0479">Metal-binding</keyword>
<dbReference type="GO" id="GO:0048254">
    <property type="term" value="P:snoRNA localization"/>
    <property type="evidence" value="ECO:0007669"/>
    <property type="project" value="TreeGrafter"/>
</dbReference>
<dbReference type="GO" id="GO:0000463">
    <property type="term" value="P:maturation of LSU-rRNA from tricistronic rRNA transcript (SSU-rRNA, 5.8S rRNA, LSU-rRNA)"/>
    <property type="evidence" value="ECO:0007669"/>
    <property type="project" value="TreeGrafter"/>
</dbReference>
<evidence type="ECO:0000256" key="3">
    <source>
        <dbReference type="ARBA" id="ARBA00022771"/>
    </source>
</evidence>
<keyword evidence="11" id="KW-1185">Reference proteome</keyword>
<gene>
    <name evidence="10" type="ORF">AXG93_4461s1050</name>
    <name evidence="9" type="ORF">Mp_1g00110</name>
</gene>
<dbReference type="PROSITE" id="PS51083">
    <property type="entry name" value="ZF_HIT"/>
    <property type="match status" value="1"/>
</dbReference>
<evidence type="ECO:0000256" key="6">
    <source>
        <dbReference type="ARBA" id="ARBA00049654"/>
    </source>
</evidence>
<dbReference type="InterPro" id="IPR057721">
    <property type="entry name" value="BCD1_alpha/beta"/>
</dbReference>
<dbReference type="AlphaFoldDB" id="A0A176WS58"/>
<dbReference type="GO" id="GO:0000492">
    <property type="term" value="P:box C/D snoRNP assembly"/>
    <property type="evidence" value="ECO:0007669"/>
    <property type="project" value="TreeGrafter"/>
</dbReference>
<evidence type="ECO:0000313" key="11">
    <source>
        <dbReference type="Proteomes" id="UP000077202"/>
    </source>
</evidence>
<reference evidence="10 11" key="1">
    <citation type="submission" date="2016-03" db="EMBL/GenBank/DDBJ databases">
        <title>Mechanisms controlling the formation of the plant cell surface in tip-growing cells are functionally conserved among land plants.</title>
        <authorList>
            <person name="Honkanen S."/>
            <person name="Jones V.A."/>
            <person name="Morieri G."/>
            <person name="Champion C."/>
            <person name="Hetherington A.J."/>
            <person name="Kelly S."/>
            <person name="Saint-Marcoux D."/>
            <person name="Proust H."/>
            <person name="Prescott H."/>
            <person name="Dolan L."/>
        </authorList>
    </citation>
    <scope>NUCLEOTIDE SEQUENCE [LARGE SCALE GENOMIC DNA]</scope>
    <source>
        <strain evidence="11">cv. Tak-1 and cv. Tak-2</strain>
        <tissue evidence="10">Whole gametophyte</tissue>
    </source>
</reference>